<keyword evidence="2" id="KW-1185">Reference proteome</keyword>
<dbReference type="Proteomes" id="UP001177021">
    <property type="component" value="Unassembled WGS sequence"/>
</dbReference>
<sequence>MEPNDGTISRFKRKQIRNQHAQESNKTNKENRIGFISTRSQRLKEYHASKRLPLSPLINESNQTNVSSTSTPDVNYESPVSFVCNNTLGEASGGHNIDLLNSISTAKSDVINSSNISHGSPNRMGFISTRSQRLKEYHASKRLPLSPLINESNQNNVSNTSTSDMNCESPVSIVSNNTLDLSKSTSTVNSDVINPSNISHGTPNRRKRKYKQIQSFYGTRLNFDADSESPNATVDSSFIGTTFDHDNLLEYKSDLYDVAEREVCLEFGDPDVTCKWCKAQLWLEERAEKSRPGHADVEFSICCQKGFVDLPLLKKPPALLVSLLNGTEPRSKHYLKNARAYNSMFAFTSLGGNVLTSINDGHGPPQFILHGQNYHRIGSLLPDNGNTPKFAQLYIYDTQNEIHNRCTVFKSIRDHDDEGFDLSLVEDLKNMLDDSNPLCIWFRKIRDIVDQGERPKLALRLFRKRDKDSRMHNIPTVDEVAGLIVGDYDQTEEGRDIIVDDVRTGLRRIHETHVLYMPLQYPLIFPRGENGFEEDIPFRETIPGYFQNNRRARKRVSIREFIAFRIQERKCEFGNIVCGKRLFQQFIVDAYTMIEAQRLSYIRNNQETIRCELLNGLQEAVESGDTDACSVGQRLILPDSFTGSPRYMFNNCQDAMAICKRFGYPDLFITTTCNSNWSEIKDFVTKRGVTPSDRPDIVSRVFKMKLDEMMADFKKRETFGKVIAGMYTVEFQKRGLPHAHILLWLEGTNKLNTTKDIDKVISAEIPHPDLYPKLHSVVASYMIHGPCGSGYTHSPCMKGIRCSKFFPKKFLPETVIDQDGYPCYKRQNSGVTVNKTGACLDNRSVVPYNPALLMRYQGHVNVEYCNKSNAIKYLFKYVNKGPDRANLQIKDGQQPAPIDEIKRYYDCRYVSPAEAAWRVYAFDIHEHWPSVLRLGLHLEGQQPVTFKEHQHLEQVLIYHESISTMFQAWFIANQTYSEGRNLTYAEFPSKFTYHQKEKYWEPRKNGYSIGRLSYIPVGSGELYYMRILLTVQKGCKSYECIRTVDGNVCKSFQEACYILGLLRDDKEFIDGISEASRTESGHMLRCLFVRLLNMNTMTKPDVVWNATWKFLSDGILYNRRRTLNIPDLQIPEDELKNLCLIEIEKLLMCNGKSLKSFKCLPYPTFDSLFAEENKLISDELNYDRDQMRQLHEDLLQKLTDEQHHVYSTIMKSVTAQDGQFYFLYGYGGTGKTFLWNTLSAAIRSQGNIVINVASSGIASLLLPGGKTAHSTFCIPLVVNDKSNCSIKQQDLRAHLLRKASLFIWDEAPMMHKHCFEAFDRTMRDLMRKVDEDNLNKPFGGKVVILGGDFRQILPVIRKGSRRAIIKAAINSSVLWKNCKVLKLTKNMRLTGDGTSQSATELKEFANWILKIGDGDMDLDEEGSCNIDIPEELCIPQCDNPLQALIDFVYPNVVDNLCTPRMFEEKAILAPTLDCVEQVNDYVLSLIQGESVEYLSSDTPCKSDENFDVQGDWFTSEFLNDIKCSGIPNHRLTLKVGVPIMLLRNMDQASGLCNGTRLQVNALGKTIITATVIAGKSIGDKVLIPRIDLTPSDSGFPFKFTRRQFPVSLCFAMTVNKSQGQSLSKVGLYLPRPVFTHGQLYVAVSRVTTKKGLKMCILDEDGKTQTSTINVVFPEVFDNL</sequence>
<comment type="caution">
    <text evidence="1">The sequence shown here is derived from an EMBL/GenBank/DDBJ whole genome shotgun (WGS) entry which is preliminary data.</text>
</comment>
<gene>
    <name evidence="1" type="ORF">MILVUS5_LOCUS18188</name>
</gene>
<protein>
    <submittedName>
        <fullName evidence="1">Uncharacterized protein</fullName>
    </submittedName>
</protein>
<organism evidence="1 2">
    <name type="scientific">Trifolium pratense</name>
    <name type="common">Red clover</name>
    <dbReference type="NCBI Taxonomy" id="57577"/>
    <lineage>
        <taxon>Eukaryota</taxon>
        <taxon>Viridiplantae</taxon>
        <taxon>Streptophyta</taxon>
        <taxon>Embryophyta</taxon>
        <taxon>Tracheophyta</taxon>
        <taxon>Spermatophyta</taxon>
        <taxon>Magnoliopsida</taxon>
        <taxon>eudicotyledons</taxon>
        <taxon>Gunneridae</taxon>
        <taxon>Pentapetalae</taxon>
        <taxon>rosids</taxon>
        <taxon>fabids</taxon>
        <taxon>Fabales</taxon>
        <taxon>Fabaceae</taxon>
        <taxon>Papilionoideae</taxon>
        <taxon>50 kb inversion clade</taxon>
        <taxon>NPAAA clade</taxon>
        <taxon>Hologalegina</taxon>
        <taxon>IRL clade</taxon>
        <taxon>Trifolieae</taxon>
        <taxon>Trifolium</taxon>
    </lineage>
</organism>
<name>A0ACB0K2I9_TRIPR</name>
<proteinExistence type="predicted"/>
<evidence type="ECO:0000313" key="1">
    <source>
        <dbReference type="EMBL" id="CAJ2650339.1"/>
    </source>
</evidence>
<dbReference type="EMBL" id="CASHSV030000109">
    <property type="protein sequence ID" value="CAJ2650339.1"/>
    <property type="molecule type" value="Genomic_DNA"/>
</dbReference>
<reference evidence="1" key="1">
    <citation type="submission" date="2023-10" db="EMBL/GenBank/DDBJ databases">
        <authorList>
            <person name="Rodriguez Cubillos JULIANA M."/>
            <person name="De Vega J."/>
        </authorList>
    </citation>
    <scope>NUCLEOTIDE SEQUENCE</scope>
</reference>
<evidence type="ECO:0000313" key="2">
    <source>
        <dbReference type="Proteomes" id="UP001177021"/>
    </source>
</evidence>
<accession>A0ACB0K2I9</accession>